<dbReference type="Pfam" id="PF05147">
    <property type="entry name" value="LANC_like"/>
    <property type="match status" value="1"/>
</dbReference>
<dbReference type="InterPro" id="IPR007822">
    <property type="entry name" value="LANC-like"/>
</dbReference>
<organism evidence="2 3">
    <name type="scientific">Cordylochernes scorpioides</name>
    <dbReference type="NCBI Taxonomy" id="51811"/>
    <lineage>
        <taxon>Eukaryota</taxon>
        <taxon>Metazoa</taxon>
        <taxon>Ecdysozoa</taxon>
        <taxon>Arthropoda</taxon>
        <taxon>Chelicerata</taxon>
        <taxon>Arachnida</taxon>
        <taxon>Pseudoscorpiones</taxon>
        <taxon>Cheliferoidea</taxon>
        <taxon>Chernetidae</taxon>
        <taxon>Cordylochernes</taxon>
    </lineage>
</organism>
<dbReference type="SMART" id="SM01260">
    <property type="entry name" value="LANC_like"/>
    <property type="match status" value="1"/>
</dbReference>
<dbReference type="Proteomes" id="UP001235939">
    <property type="component" value="Chromosome 17"/>
</dbReference>
<dbReference type="SUPFAM" id="SSF158745">
    <property type="entry name" value="LanC-like"/>
    <property type="match status" value="1"/>
</dbReference>
<dbReference type="EMBL" id="CP092879">
    <property type="protein sequence ID" value="UYV79347.1"/>
    <property type="molecule type" value="Genomic_DNA"/>
</dbReference>
<proteinExistence type="inferred from homology"/>
<evidence type="ECO:0000256" key="1">
    <source>
        <dbReference type="ARBA" id="ARBA00007179"/>
    </source>
</evidence>
<dbReference type="PANTHER" id="PTHR12736:SF7">
    <property type="entry name" value="LANC-LIKE PROTEIN 3"/>
    <property type="match status" value="1"/>
</dbReference>
<dbReference type="PRINTS" id="PR01950">
    <property type="entry name" value="LANCSUPER"/>
</dbReference>
<gene>
    <name evidence="2" type="ORF">LAZ67_17002249</name>
</gene>
<evidence type="ECO:0000313" key="3">
    <source>
        <dbReference type="Proteomes" id="UP001235939"/>
    </source>
</evidence>
<dbReference type="InterPro" id="IPR020464">
    <property type="entry name" value="LanC-like_prot_euk"/>
</dbReference>
<protein>
    <submittedName>
        <fullName evidence="2">LANCL3</fullName>
    </submittedName>
</protein>
<dbReference type="InterPro" id="IPR012341">
    <property type="entry name" value="6hp_glycosidase-like_sf"/>
</dbReference>
<sequence>MTSARSRAGVSFKIFGSSKTKMATNQLKRYFLNKMIDFDDAQLSKYQMTKDVLKKKVLEIINRIFDRQRTSVHECDGGLYVGITGVAYMCYYVGLREAFDSYRFDWLEKAEDYLNKVIAYIEHPRYRGEISLKSSFLLGNAGIYSTSALVMNELGEKERYDTYINNFARLACVMLPINLLKNGSDEFFVGRAGYICGALNLNRHLKKEIIPLEHLHELCKSIVHSGRRYAQEHQSPTPLMYAYYDTEYIGAAHGISAILQMLIATPNFLDNHPDMEEDIKATVDYLVSLKLPSGNYPCAMDEVDSPRPEQEELVHWCHGAAGIVYLLARAFLRWHEEKYLQACLDCGELLWSRGLLRRGPGICHGVAGSGYVFLMLYRLTHHTKYLLRAHAFASFLFTEEFKRARTPDSPYSLFEGLSGTACFLADLMYPEKAAFPFFNVFD</sequence>
<name>A0ABY6LDV1_9ARAC</name>
<comment type="similarity">
    <text evidence="1">Belongs to the LanC-like protein family.</text>
</comment>
<evidence type="ECO:0000313" key="2">
    <source>
        <dbReference type="EMBL" id="UYV79347.1"/>
    </source>
</evidence>
<dbReference type="PRINTS" id="PR01951">
    <property type="entry name" value="LANCEUKARYTE"/>
</dbReference>
<dbReference type="Gene3D" id="1.50.10.10">
    <property type="match status" value="1"/>
</dbReference>
<dbReference type="CDD" id="cd04794">
    <property type="entry name" value="euk_LANCL"/>
    <property type="match status" value="1"/>
</dbReference>
<keyword evidence="3" id="KW-1185">Reference proteome</keyword>
<accession>A0ABY6LDV1</accession>
<dbReference type="PANTHER" id="PTHR12736">
    <property type="entry name" value="LANC-LIKE PROTEIN"/>
    <property type="match status" value="1"/>
</dbReference>
<reference evidence="2 3" key="1">
    <citation type="submission" date="2022-01" db="EMBL/GenBank/DDBJ databases">
        <title>A chromosomal length assembly of Cordylochernes scorpioides.</title>
        <authorList>
            <person name="Zeh D."/>
            <person name="Zeh J."/>
        </authorList>
    </citation>
    <scope>NUCLEOTIDE SEQUENCE [LARGE SCALE GENOMIC DNA]</scope>
    <source>
        <strain evidence="2">IN4F17</strain>
        <tissue evidence="2">Whole Body</tissue>
    </source>
</reference>